<dbReference type="InterPro" id="IPR056408">
    <property type="entry name" value="CT021-like"/>
</dbReference>
<gene>
    <name evidence="1" type="ORF">BN1224_DC9_AO_00030</name>
</gene>
<accession>A0A0F7WV85</accession>
<sequence length="268" mass="29890">MPNDSSTYFERILQKYLMKKQGKTLFLFLFLSFLFSTAFSGLFASQTSSLRTIQENIFLAKTGDYTVLSRGSQRTFVLVKSTTPKTVWIEIIHFPCIAYKERPSLEQASWKTVIHQLESPSQVFVVSLSSEGSQFFSLNTRTKSLEPVGKSTTVPAFLQIFDLPLSPAPANVIKTKGKENKPWSPKVSFEGAPLTSISVNAWQGLWPKDRGPLSETGILMYFTQPDISVFPLWVSIETPKGTSIVRAVDIGHGATSPYVYSLPDSKTQ</sequence>
<dbReference type="EMBL" id="LN847023">
    <property type="protein sequence ID" value="CRI42239.1"/>
    <property type="molecule type" value="Genomic_DNA"/>
</dbReference>
<protein>
    <submittedName>
        <fullName evidence="1">Uncharacterized protein</fullName>
    </submittedName>
</protein>
<dbReference type="Pfam" id="PF24683">
    <property type="entry name" value="CT021"/>
    <property type="match status" value="1"/>
</dbReference>
<dbReference type="AlphaFoldDB" id="A0A0F7WV85"/>
<name>A0A0F7WV85_CHLPN</name>
<organism evidence="1">
    <name type="scientific">Chlamydia pneumoniae</name>
    <name type="common">Chlamydophila pneumoniae</name>
    <dbReference type="NCBI Taxonomy" id="83558"/>
    <lineage>
        <taxon>Bacteria</taxon>
        <taxon>Pseudomonadati</taxon>
        <taxon>Chlamydiota</taxon>
        <taxon>Chlamydiia</taxon>
        <taxon>Chlamydiales</taxon>
        <taxon>Chlamydiaceae</taxon>
        <taxon>Chlamydia/Chlamydophila group</taxon>
        <taxon>Chlamydia</taxon>
    </lineage>
</organism>
<evidence type="ECO:0000313" key="1">
    <source>
        <dbReference type="EMBL" id="CRI42239.1"/>
    </source>
</evidence>
<reference evidence="1" key="1">
    <citation type="submission" date="2015-05" db="EMBL/GenBank/DDBJ databases">
        <authorList>
            <person name="Rattei Thomas"/>
        </authorList>
    </citation>
    <scope>NUCLEOTIDE SEQUENCE</scope>
    <source>
        <strain evidence="1">DC9</strain>
    </source>
</reference>
<proteinExistence type="predicted"/>